<organism evidence="3 4">
    <name type="scientific">Sphingobium lignivorans</name>
    <dbReference type="NCBI Taxonomy" id="2735886"/>
    <lineage>
        <taxon>Bacteria</taxon>
        <taxon>Pseudomonadati</taxon>
        <taxon>Pseudomonadota</taxon>
        <taxon>Alphaproteobacteria</taxon>
        <taxon>Sphingomonadales</taxon>
        <taxon>Sphingomonadaceae</taxon>
        <taxon>Sphingobium</taxon>
    </lineage>
</organism>
<gene>
    <name evidence="3" type="ORF">HNP60_003135</name>
</gene>
<name>A0ABR6NIS5_9SPHN</name>
<dbReference type="InterPro" id="IPR032466">
    <property type="entry name" value="Metal_Hydrolase"/>
</dbReference>
<dbReference type="RefSeq" id="WP_221414679.1">
    <property type="nucleotide sequence ID" value="NZ_JACHKA010000001.1"/>
</dbReference>
<dbReference type="EMBL" id="JACHKA010000001">
    <property type="protein sequence ID" value="MBB5987161.1"/>
    <property type="molecule type" value="Genomic_DNA"/>
</dbReference>
<keyword evidence="4" id="KW-1185">Reference proteome</keyword>
<dbReference type="PANTHER" id="PTHR43135:SF3">
    <property type="entry name" value="ALPHA-D-RIBOSE 1-METHYLPHOSPHONATE 5-TRIPHOSPHATE DIPHOSPHATASE"/>
    <property type="match status" value="1"/>
</dbReference>
<feature type="chain" id="PRO_5045558385" evidence="1">
    <location>
        <begin position="32"/>
        <end position="496"/>
    </location>
</feature>
<sequence>MHSGRQGGALRRVARLAMAALALLFSGMALAGPPVLISGVTVIDGTGAAPRPGQDVLIDKGRIAAIGQGLSAPRGATRVDGRGRYLLPGFIDSNVHATVYGNPARRDTSSRYADRNEDLALEFAQRQLKAGVTTIRDSYGVLPPLLAVRDRIARGEATGARMLVAGNILGWGGPFSLTYSLTGDRDLTLFQEQWNDILAQGMGEELMDMTPEELRVAVSAYLDRGVDFLKYGGTSHFTFPSLIGFSPRQQRVIVEEAHKRGRIAETHATSPEGLYIAVEAGIDLIQHPEILSRDYPQELIDLILSKGTLCAIRANMVTGAVRQRQIEKRAAALASIAKMPPARTSTEVRRRAVMRGEDDEIQRRNAERLIKAGCPVTIATDNYLGDAPEFRRSPKTPDQEPGEGSLLAIEGLVELGMSPMDAIVAATRNGARATGRLNELGTIETGKIADLLLLSADPTADIRNIRRLERLFFAGEEVDLAALPHTRLFMEAPAQE</sequence>
<evidence type="ECO:0000256" key="1">
    <source>
        <dbReference type="SAM" id="SignalP"/>
    </source>
</evidence>
<feature type="domain" description="Amidohydrolase-related" evidence="2">
    <location>
        <begin position="85"/>
        <end position="475"/>
    </location>
</feature>
<dbReference type="InterPro" id="IPR051781">
    <property type="entry name" value="Metallo-dep_Hydrolase"/>
</dbReference>
<keyword evidence="1" id="KW-0732">Signal</keyword>
<dbReference type="Proteomes" id="UP001138540">
    <property type="component" value="Unassembled WGS sequence"/>
</dbReference>
<protein>
    <submittedName>
        <fullName evidence="3">Imidazolonepropionase-like amidohydrolase</fullName>
    </submittedName>
</protein>
<evidence type="ECO:0000313" key="3">
    <source>
        <dbReference type="EMBL" id="MBB5987161.1"/>
    </source>
</evidence>
<reference evidence="3 4" key="1">
    <citation type="submission" date="2020-08" db="EMBL/GenBank/DDBJ databases">
        <title>Exploring microbial biodiversity for novel pathways involved in the catabolism of aromatic compounds derived from lignin.</title>
        <authorList>
            <person name="Elkins J."/>
        </authorList>
    </citation>
    <scope>NUCLEOTIDE SEQUENCE [LARGE SCALE GENOMIC DNA]</scope>
    <source>
        <strain evidence="3 4">B1D3A</strain>
    </source>
</reference>
<dbReference type="SUPFAM" id="SSF51338">
    <property type="entry name" value="Composite domain of metallo-dependent hydrolases"/>
    <property type="match status" value="1"/>
</dbReference>
<evidence type="ECO:0000259" key="2">
    <source>
        <dbReference type="Pfam" id="PF01979"/>
    </source>
</evidence>
<dbReference type="Gene3D" id="3.20.20.140">
    <property type="entry name" value="Metal-dependent hydrolases"/>
    <property type="match status" value="1"/>
</dbReference>
<comment type="caution">
    <text evidence="3">The sequence shown here is derived from an EMBL/GenBank/DDBJ whole genome shotgun (WGS) entry which is preliminary data.</text>
</comment>
<feature type="signal peptide" evidence="1">
    <location>
        <begin position="1"/>
        <end position="31"/>
    </location>
</feature>
<dbReference type="SUPFAM" id="SSF51556">
    <property type="entry name" value="Metallo-dependent hydrolases"/>
    <property type="match status" value="1"/>
</dbReference>
<accession>A0ABR6NIS5</accession>
<dbReference type="Gene3D" id="2.30.40.10">
    <property type="entry name" value="Urease, subunit C, domain 1"/>
    <property type="match status" value="1"/>
</dbReference>
<proteinExistence type="predicted"/>
<dbReference type="InterPro" id="IPR006680">
    <property type="entry name" value="Amidohydro-rel"/>
</dbReference>
<dbReference type="PANTHER" id="PTHR43135">
    <property type="entry name" value="ALPHA-D-RIBOSE 1-METHYLPHOSPHONATE 5-TRIPHOSPHATE DIPHOSPHATASE"/>
    <property type="match status" value="1"/>
</dbReference>
<dbReference type="Pfam" id="PF01979">
    <property type="entry name" value="Amidohydro_1"/>
    <property type="match status" value="1"/>
</dbReference>
<evidence type="ECO:0000313" key="4">
    <source>
        <dbReference type="Proteomes" id="UP001138540"/>
    </source>
</evidence>
<dbReference type="InterPro" id="IPR011059">
    <property type="entry name" value="Metal-dep_hydrolase_composite"/>
</dbReference>